<name>A0ABN2SFT0_9ACTN</name>
<sequence length="423" mass="45585">MFRKVLVVAGAGALALAATGCSSSKSSSSSSAGKTESGPVTLTYGIWDAKQKPAMQQMADAFHAAHPNITVDVQVTPNADYWTKLQTAAASGTAPDVFWMSTTRIGLYAGQKQLMPLSDKPGFDNSPFPKSLNDVYTLDGKQYGMPKDFDTVGLFYNKKLFDAAGVKYPDATWTWQNVIDAAQKLNDPGKGVWGIASPDWTQENLFNTMLQAGGYAISPDHKKSGFDDPKSIAGLQYALDFVTKYKVSPTAQQMTDTQPDQLFASGKVAMFTDGDYDLPEYKAAAGLDADVAPLPAGPDGKRATVINGLGNVIYAKTKHPEAAWEWVKYLGTKEANEIQAKTGTVIPAYNGLAADWVAATPQYHLQVFIDQLKDAVPYPVSKNTAAWSKPMQDTLDQIWGGKIDLQTGAKQIADQMNAALAKE</sequence>
<reference evidence="5 6" key="1">
    <citation type="journal article" date="2019" name="Int. J. Syst. Evol. Microbiol.">
        <title>The Global Catalogue of Microorganisms (GCM) 10K type strain sequencing project: providing services to taxonomists for standard genome sequencing and annotation.</title>
        <authorList>
            <consortium name="The Broad Institute Genomics Platform"/>
            <consortium name="The Broad Institute Genome Sequencing Center for Infectious Disease"/>
            <person name="Wu L."/>
            <person name="Ma J."/>
        </authorList>
    </citation>
    <scope>NUCLEOTIDE SEQUENCE [LARGE SCALE GENOMIC DNA]</scope>
    <source>
        <strain evidence="5 6">JCM 16013</strain>
    </source>
</reference>
<dbReference type="Gene3D" id="3.40.190.10">
    <property type="entry name" value="Periplasmic binding protein-like II"/>
    <property type="match status" value="1"/>
</dbReference>
<keyword evidence="6" id="KW-1185">Reference proteome</keyword>
<evidence type="ECO:0000256" key="4">
    <source>
        <dbReference type="SAM" id="SignalP"/>
    </source>
</evidence>
<dbReference type="EMBL" id="BAAAQM010000036">
    <property type="protein sequence ID" value="GAA1985823.1"/>
    <property type="molecule type" value="Genomic_DNA"/>
</dbReference>
<comment type="caution">
    <text evidence="5">The sequence shown here is derived from an EMBL/GenBank/DDBJ whole genome shotgun (WGS) entry which is preliminary data.</text>
</comment>
<dbReference type="CDD" id="cd13585">
    <property type="entry name" value="PBP2_TMBP_like"/>
    <property type="match status" value="1"/>
</dbReference>
<protein>
    <submittedName>
        <fullName evidence="5">Sugar ABC transporter substrate-binding protein</fullName>
    </submittedName>
</protein>
<keyword evidence="3 4" id="KW-0732">Signal</keyword>
<comment type="similarity">
    <text evidence="1">Belongs to the bacterial solute-binding protein 1 family.</text>
</comment>
<evidence type="ECO:0000256" key="1">
    <source>
        <dbReference type="ARBA" id="ARBA00008520"/>
    </source>
</evidence>
<dbReference type="RefSeq" id="WP_344660045.1">
    <property type="nucleotide sequence ID" value="NZ_BAAAQM010000036.1"/>
</dbReference>
<accession>A0ABN2SFT0</accession>
<organism evidence="5 6">
    <name type="scientific">Catenulispora subtropica</name>
    <dbReference type="NCBI Taxonomy" id="450798"/>
    <lineage>
        <taxon>Bacteria</taxon>
        <taxon>Bacillati</taxon>
        <taxon>Actinomycetota</taxon>
        <taxon>Actinomycetes</taxon>
        <taxon>Catenulisporales</taxon>
        <taxon>Catenulisporaceae</taxon>
        <taxon>Catenulispora</taxon>
    </lineage>
</organism>
<dbReference type="PROSITE" id="PS51257">
    <property type="entry name" value="PROKAR_LIPOPROTEIN"/>
    <property type="match status" value="1"/>
</dbReference>
<evidence type="ECO:0000313" key="6">
    <source>
        <dbReference type="Proteomes" id="UP001499854"/>
    </source>
</evidence>
<dbReference type="Pfam" id="PF01547">
    <property type="entry name" value="SBP_bac_1"/>
    <property type="match status" value="1"/>
</dbReference>
<dbReference type="SUPFAM" id="SSF53850">
    <property type="entry name" value="Periplasmic binding protein-like II"/>
    <property type="match status" value="1"/>
</dbReference>
<feature type="signal peptide" evidence="4">
    <location>
        <begin position="1"/>
        <end position="17"/>
    </location>
</feature>
<dbReference type="Proteomes" id="UP001499854">
    <property type="component" value="Unassembled WGS sequence"/>
</dbReference>
<keyword evidence="2" id="KW-0813">Transport</keyword>
<evidence type="ECO:0000256" key="3">
    <source>
        <dbReference type="ARBA" id="ARBA00022729"/>
    </source>
</evidence>
<evidence type="ECO:0000256" key="2">
    <source>
        <dbReference type="ARBA" id="ARBA00022448"/>
    </source>
</evidence>
<dbReference type="PANTHER" id="PTHR30061">
    <property type="entry name" value="MALTOSE-BINDING PERIPLASMIC PROTEIN"/>
    <property type="match status" value="1"/>
</dbReference>
<dbReference type="PANTHER" id="PTHR30061:SF50">
    <property type="entry name" value="MALTOSE_MALTODEXTRIN-BINDING PERIPLASMIC PROTEIN"/>
    <property type="match status" value="1"/>
</dbReference>
<gene>
    <name evidence="5" type="ORF">GCM10009838_55270</name>
</gene>
<evidence type="ECO:0000313" key="5">
    <source>
        <dbReference type="EMBL" id="GAA1985823.1"/>
    </source>
</evidence>
<dbReference type="InterPro" id="IPR006059">
    <property type="entry name" value="SBP"/>
</dbReference>
<proteinExistence type="inferred from homology"/>
<feature type="chain" id="PRO_5046222451" evidence="4">
    <location>
        <begin position="18"/>
        <end position="423"/>
    </location>
</feature>